<dbReference type="RefSeq" id="WP_317121069.1">
    <property type="nucleotide sequence ID" value="NZ_JAWJBA010000001.1"/>
</dbReference>
<dbReference type="EMBL" id="JAWJBA010000001">
    <property type="protein sequence ID" value="MDV2683840.1"/>
    <property type="molecule type" value="Genomic_DNA"/>
</dbReference>
<comment type="caution">
    <text evidence="1">The sequence shown here is derived from an EMBL/GenBank/DDBJ whole genome shotgun (WGS) entry which is preliminary data.</text>
</comment>
<evidence type="ECO:0000313" key="2">
    <source>
        <dbReference type="EMBL" id="MDV2683840.1"/>
    </source>
</evidence>
<name>A0ABU3X8K6_9BACI</name>
<evidence type="ECO:0008006" key="4">
    <source>
        <dbReference type="Google" id="ProtNLM"/>
    </source>
</evidence>
<dbReference type="EMBL" id="JAWJBA010000001">
    <property type="protein sequence ID" value="MDV2683774.1"/>
    <property type="molecule type" value="Genomic_DNA"/>
</dbReference>
<keyword evidence="3" id="KW-1185">Reference proteome</keyword>
<gene>
    <name evidence="1" type="ORF">RYX56_05215</name>
    <name evidence="2" type="ORF">RYX56_05555</name>
</gene>
<sequence>MLAGDIKVKQFLGENLEKGINEWLAENPFSEILDIKFSASATSEDWGTDALIIYKEAK</sequence>
<proteinExistence type="predicted"/>
<protein>
    <recommendedName>
        <fullName evidence="4">Sporulation protein Cse60</fullName>
    </recommendedName>
</protein>
<evidence type="ECO:0000313" key="1">
    <source>
        <dbReference type="EMBL" id="MDV2683774.1"/>
    </source>
</evidence>
<accession>A0ABU3X8K6</accession>
<reference evidence="1 3" key="1">
    <citation type="submission" date="2023-10" db="EMBL/GenBank/DDBJ databases">
        <title>Screening of Alkalihalobacillus lindianensis BZ-TG-R113 and Its Alleviation of Salt Stress on Rapeseed Growth.</title>
        <authorList>
            <person name="Zhao B."/>
            <person name="Guo T."/>
        </authorList>
    </citation>
    <scope>NUCLEOTIDE SEQUENCE [LARGE SCALE GENOMIC DNA]</scope>
    <source>
        <strain evidence="1 3">BZ-TG-R113</strain>
    </source>
</reference>
<dbReference type="Proteomes" id="UP001287282">
    <property type="component" value="Unassembled WGS sequence"/>
</dbReference>
<evidence type="ECO:0000313" key="3">
    <source>
        <dbReference type="Proteomes" id="UP001287282"/>
    </source>
</evidence>
<organism evidence="1 3">
    <name type="scientific">Alkalihalophilus lindianensis</name>
    <dbReference type="NCBI Taxonomy" id="1630542"/>
    <lineage>
        <taxon>Bacteria</taxon>
        <taxon>Bacillati</taxon>
        <taxon>Bacillota</taxon>
        <taxon>Bacilli</taxon>
        <taxon>Bacillales</taxon>
        <taxon>Bacillaceae</taxon>
        <taxon>Alkalihalophilus</taxon>
    </lineage>
</organism>